<evidence type="ECO:0000259" key="2">
    <source>
        <dbReference type="Pfam" id="PF00350"/>
    </source>
</evidence>
<dbReference type="SUPFAM" id="SSF52540">
    <property type="entry name" value="P-loop containing nucleoside triphosphate hydrolases"/>
    <property type="match status" value="1"/>
</dbReference>
<feature type="region of interest" description="Disordered" evidence="1">
    <location>
        <begin position="217"/>
        <end position="238"/>
    </location>
</feature>
<evidence type="ECO:0000313" key="4">
    <source>
        <dbReference type="Proteomes" id="UP000638353"/>
    </source>
</evidence>
<dbReference type="Proteomes" id="UP000638353">
    <property type="component" value="Unassembled WGS sequence"/>
</dbReference>
<dbReference type="AlphaFoldDB" id="A0A918X3J5"/>
<evidence type="ECO:0000256" key="1">
    <source>
        <dbReference type="SAM" id="MobiDB-lite"/>
    </source>
</evidence>
<feature type="domain" description="Dynamin N-terminal" evidence="2">
    <location>
        <begin position="58"/>
        <end position="137"/>
    </location>
</feature>
<sequence length="868" mass="96019">MAEVGIAGYARWASDLNDVLDRAPSGGGGVNPELSRRRAEFGRAVDRLAEEARDPLTVGVVGEYSAGKSLLIEALLGLPDLLTVSDVATTGNITALHVVQAADESAAPSVESREVVYCTAAEMTELMQHLHHKLTEVAALENLGEQALADLRAARPSERGRQALTEWYGRYAEAELGAKTASLIDEIRKQDTAYAHAHLLGRRYQLSEDQAKRAMSMPDLKLKSSGPGARSLGNPEQGEQIPDDVLVASVPLIRRVNIRLRVPRRIWDLGEAGALTLLDSAGLNSSDSRERDRFLSIRELRDVHTILILISALRGPVGSEQDFLDMLRRPTNDGRPQRSEEALRRSLLVAGGRFADLRVTARTLRAVLLDTSEALTERRLLGLAETAMLNKLVTAAYKLPLGRQEKQLSLVSAVVGLESMAAKRTVDLDPAFRARLGFDETLAKAMPVVNTWREVAARLEADDPGTPLGRALGEYARDGGLDHLRGQLTRHARDHGGAIKLDAVHRRAQAVDTMRLALIKAEREYTEVEHTPEYEDFHSALSDTRRLLAELRERLVLGIAPGVRAQEEARREIEAEAAYLVARWPQWKHIFSAVDRNKQLIKARTGEEARDPGSLSARAAQKAKELGLHVPDTQADQRSTAVPGEPGELLQQFRDCHRRLLHFVHNQALAGFEQRLEGYADAMDELYETWERLLSDEGRGARKPEHNQRLSELLYIADIDDWTDRLRRASETASEAVAPEAAYPLRLDRAFPWHPAPPEGRDELEQHVVHALRIRRELVAALVHAVQGHLARGEAVLMSAVDKHIRDAEETVNAPETLDLHLPGADLEGAGRRNDPWDVAVRLEALPQPASSSGTSRRLLRQAKRSKS</sequence>
<proteinExistence type="predicted"/>
<feature type="compositionally biased region" description="Basic residues" evidence="1">
    <location>
        <begin position="858"/>
        <end position="868"/>
    </location>
</feature>
<evidence type="ECO:0000313" key="3">
    <source>
        <dbReference type="EMBL" id="GHD08612.1"/>
    </source>
</evidence>
<protein>
    <recommendedName>
        <fullName evidence="2">Dynamin N-terminal domain-containing protein</fullName>
    </recommendedName>
</protein>
<accession>A0A918X3J5</accession>
<name>A0A918X3J5_9ACTN</name>
<dbReference type="Gene3D" id="3.40.50.300">
    <property type="entry name" value="P-loop containing nucleotide triphosphate hydrolases"/>
    <property type="match status" value="1"/>
</dbReference>
<comment type="caution">
    <text evidence="3">The sequence shown here is derived from an EMBL/GenBank/DDBJ whole genome shotgun (WGS) entry which is preliminary data.</text>
</comment>
<feature type="region of interest" description="Disordered" evidence="1">
    <location>
        <begin position="847"/>
        <end position="868"/>
    </location>
</feature>
<reference evidence="3" key="1">
    <citation type="journal article" date="2014" name="Int. J. Syst. Evol. Microbiol.">
        <title>Complete genome sequence of Corynebacterium casei LMG S-19264T (=DSM 44701T), isolated from a smear-ripened cheese.</title>
        <authorList>
            <consortium name="US DOE Joint Genome Institute (JGI-PGF)"/>
            <person name="Walter F."/>
            <person name="Albersmeier A."/>
            <person name="Kalinowski J."/>
            <person name="Ruckert C."/>
        </authorList>
    </citation>
    <scope>NUCLEOTIDE SEQUENCE</scope>
    <source>
        <strain evidence="3">JCM 4637</strain>
    </source>
</reference>
<reference evidence="3" key="2">
    <citation type="submission" date="2020-09" db="EMBL/GenBank/DDBJ databases">
        <authorList>
            <person name="Sun Q."/>
            <person name="Ohkuma M."/>
        </authorList>
    </citation>
    <scope>NUCLEOTIDE SEQUENCE</scope>
    <source>
        <strain evidence="3">JCM 4637</strain>
    </source>
</reference>
<dbReference type="EMBL" id="BMVC01000014">
    <property type="protein sequence ID" value="GHD08612.1"/>
    <property type="molecule type" value="Genomic_DNA"/>
</dbReference>
<organism evidence="3 4">
    <name type="scientific">Streptomyces finlayi</name>
    <dbReference type="NCBI Taxonomy" id="67296"/>
    <lineage>
        <taxon>Bacteria</taxon>
        <taxon>Bacillati</taxon>
        <taxon>Actinomycetota</taxon>
        <taxon>Actinomycetes</taxon>
        <taxon>Kitasatosporales</taxon>
        <taxon>Streptomycetaceae</taxon>
        <taxon>Streptomyces</taxon>
    </lineage>
</organism>
<gene>
    <name evidence="3" type="ORF">GCM10010334_62090</name>
</gene>
<dbReference type="InterPro" id="IPR045063">
    <property type="entry name" value="Dynamin_N"/>
</dbReference>
<dbReference type="RefSeq" id="WP_189826106.1">
    <property type="nucleotide sequence ID" value="NZ_BMVC01000014.1"/>
</dbReference>
<dbReference type="Pfam" id="PF00350">
    <property type="entry name" value="Dynamin_N"/>
    <property type="match status" value="1"/>
</dbReference>
<dbReference type="InterPro" id="IPR027417">
    <property type="entry name" value="P-loop_NTPase"/>
</dbReference>